<evidence type="ECO:0000313" key="14">
    <source>
        <dbReference type="Proteomes" id="UP000186698"/>
    </source>
</evidence>
<dbReference type="GO" id="GO:0035556">
    <property type="term" value="P:intracellular signal transduction"/>
    <property type="evidence" value="ECO:0007669"/>
    <property type="project" value="TreeGrafter"/>
</dbReference>
<dbReference type="InterPro" id="IPR050236">
    <property type="entry name" value="Ser_Thr_kinase_AGC"/>
</dbReference>
<evidence type="ECO:0000256" key="2">
    <source>
        <dbReference type="ARBA" id="ARBA00012513"/>
    </source>
</evidence>
<feature type="compositionally biased region" description="Polar residues" evidence="11">
    <location>
        <begin position="1"/>
        <end position="11"/>
    </location>
</feature>
<dbReference type="PROSITE" id="PS51285">
    <property type="entry name" value="AGC_KINASE_CTER"/>
    <property type="match status" value="1"/>
</dbReference>
<evidence type="ECO:0000259" key="13">
    <source>
        <dbReference type="PROSITE" id="PS51285"/>
    </source>
</evidence>
<dbReference type="PROSITE" id="PS00107">
    <property type="entry name" value="PROTEIN_KINASE_ATP"/>
    <property type="match status" value="1"/>
</dbReference>
<comment type="catalytic activity">
    <reaction evidence="8">
        <text>L-threonyl-[protein] + ATP = O-phospho-L-threonyl-[protein] + ADP + H(+)</text>
        <dbReference type="Rhea" id="RHEA:46608"/>
        <dbReference type="Rhea" id="RHEA-COMP:11060"/>
        <dbReference type="Rhea" id="RHEA-COMP:11605"/>
        <dbReference type="ChEBI" id="CHEBI:15378"/>
        <dbReference type="ChEBI" id="CHEBI:30013"/>
        <dbReference type="ChEBI" id="CHEBI:30616"/>
        <dbReference type="ChEBI" id="CHEBI:61977"/>
        <dbReference type="ChEBI" id="CHEBI:456216"/>
        <dbReference type="EC" id="2.7.11.1"/>
    </reaction>
</comment>
<dbReference type="AlphaFoldDB" id="A0A8J1LJH9"/>
<dbReference type="GeneID" id="108705938"/>
<feature type="domain" description="AGC-kinase C-terminal" evidence="13">
    <location>
        <begin position="578"/>
        <end position="640"/>
    </location>
</feature>
<reference evidence="15" key="1">
    <citation type="submission" date="2025-08" db="UniProtKB">
        <authorList>
            <consortium name="RefSeq"/>
        </authorList>
    </citation>
    <scope>IDENTIFICATION</scope>
    <source>
        <strain evidence="15">J_2021</strain>
        <tissue evidence="15">Erythrocytes</tissue>
    </source>
</reference>
<dbReference type="InterPro" id="IPR017441">
    <property type="entry name" value="Protein_kinase_ATP_BS"/>
</dbReference>
<dbReference type="Pfam" id="PF00069">
    <property type="entry name" value="Pkinase"/>
    <property type="match status" value="1"/>
</dbReference>
<dbReference type="FunFam" id="3.30.200.20:FF:000474">
    <property type="entry name" value="Serine/threonine-protein kinase N2-like"/>
    <property type="match status" value="1"/>
</dbReference>
<evidence type="ECO:0000256" key="4">
    <source>
        <dbReference type="ARBA" id="ARBA00022679"/>
    </source>
</evidence>
<dbReference type="InterPro" id="IPR008271">
    <property type="entry name" value="Ser/Thr_kinase_AS"/>
</dbReference>
<keyword evidence="6" id="KW-0418">Kinase</keyword>
<sequence length="640" mass="71054">MPSPGSDTSSLEIEYQTEESDIRAGSENIVKIEYSSESNENTSDLISEDLPEDSYTRPGSESKVMIKHPSEESSYSSTTSVNMSESEYLSGSSYNTSVSLSKYLPIRYSDVISEHLPEHSDTRPDNANIMIKHSSEESSYASTTSVNMSESEYLSGSSYNTSVSLSEYLPKRSESVDVAVEEKVSSEQKTPPVFRAPVDSMEGFVVSSRREPGIPEKIPVPLGSINVPRAPQNSFVRAERGGTRGPCAPVDSMEGFIVNSRGEPGIPEKIPVPLGSINVPRAPQNSFVIACSAQRAALAERGGTGGAFRQDSLISTDNFRFCRWLGQGTFGQVYQAEHKETRKMLAIKRVDKQHYSENNIVEMLFLERDILRLARNSRNPFLVSLFCSFQSEHHAYIAMEFAAGGSLASRLKNGALPYESTLFYSACIVLGIKFLHENHIVHRDLKPDNIVLDSAGYAKLADFGLCKTGIDYGTEMTHACGTKCYCTPELFWGKSYNRTVDWWALGVTIYEMAVGKLPFTGVDEKLSENVRFAEPRYPPRLDKRTVAIIKALLKKEPTLRLGADKDDGEEVQKFCYFEPIDWKALEDRQLPAPFIPSQDVHVAQEEQRGIGVATPPQGMWPLPSAMHEAFAEFEELPEAL</sequence>
<evidence type="ECO:0000256" key="1">
    <source>
        <dbReference type="ARBA" id="ARBA00009903"/>
    </source>
</evidence>
<feature type="compositionally biased region" description="Polar residues" evidence="11">
    <location>
        <begin position="35"/>
        <end position="45"/>
    </location>
</feature>
<feature type="region of interest" description="Disordered" evidence="11">
    <location>
        <begin position="1"/>
        <end position="93"/>
    </location>
</feature>
<name>A0A8J1LJH9_XENLA</name>
<evidence type="ECO:0000256" key="7">
    <source>
        <dbReference type="ARBA" id="ARBA00022840"/>
    </source>
</evidence>
<dbReference type="PROSITE" id="PS00108">
    <property type="entry name" value="PROTEIN_KINASE_ST"/>
    <property type="match status" value="1"/>
</dbReference>
<feature type="domain" description="Protein kinase" evidence="12">
    <location>
        <begin position="319"/>
        <end position="575"/>
    </location>
</feature>
<feature type="compositionally biased region" description="Low complexity" evidence="11">
    <location>
        <begin position="72"/>
        <end position="87"/>
    </location>
</feature>
<accession>A0A8J1LJH9</accession>
<dbReference type="PANTHER" id="PTHR24356">
    <property type="entry name" value="SERINE/THREONINE-PROTEIN KINASE"/>
    <property type="match status" value="1"/>
</dbReference>
<proteinExistence type="inferred from homology"/>
<dbReference type="GO" id="GO:0004674">
    <property type="term" value="F:protein serine/threonine kinase activity"/>
    <property type="evidence" value="ECO:0007669"/>
    <property type="project" value="UniProtKB-KW"/>
</dbReference>
<dbReference type="InterPro" id="IPR000961">
    <property type="entry name" value="AGC-kinase_C"/>
</dbReference>
<dbReference type="Gene3D" id="1.10.510.10">
    <property type="entry name" value="Transferase(Phosphotransferase) domain 1"/>
    <property type="match status" value="1"/>
</dbReference>
<comment type="catalytic activity">
    <reaction evidence="9">
        <text>L-seryl-[protein] + ATP = O-phospho-L-seryl-[protein] + ADP + H(+)</text>
        <dbReference type="Rhea" id="RHEA:17989"/>
        <dbReference type="Rhea" id="RHEA-COMP:9863"/>
        <dbReference type="Rhea" id="RHEA-COMP:11604"/>
        <dbReference type="ChEBI" id="CHEBI:15378"/>
        <dbReference type="ChEBI" id="CHEBI:29999"/>
        <dbReference type="ChEBI" id="CHEBI:30616"/>
        <dbReference type="ChEBI" id="CHEBI:83421"/>
        <dbReference type="ChEBI" id="CHEBI:456216"/>
        <dbReference type="EC" id="2.7.11.1"/>
    </reaction>
</comment>
<evidence type="ECO:0000256" key="6">
    <source>
        <dbReference type="ARBA" id="ARBA00022777"/>
    </source>
</evidence>
<keyword evidence="5 10" id="KW-0547">Nucleotide-binding</keyword>
<comment type="similarity">
    <text evidence="1">Belongs to the protein kinase superfamily. AGC Ser/Thr protein kinase family.</text>
</comment>
<evidence type="ECO:0000256" key="10">
    <source>
        <dbReference type="PROSITE-ProRule" id="PRU10141"/>
    </source>
</evidence>
<evidence type="ECO:0000256" key="3">
    <source>
        <dbReference type="ARBA" id="ARBA00022527"/>
    </source>
</evidence>
<evidence type="ECO:0000313" key="15">
    <source>
        <dbReference type="RefSeq" id="XP_041429677.1"/>
    </source>
</evidence>
<evidence type="ECO:0000256" key="9">
    <source>
        <dbReference type="ARBA" id="ARBA00048679"/>
    </source>
</evidence>
<dbReference type="FunFam" id="1.10.510.10:FF:000210">
    <property type="entry name" value="Non-specific serine/threonine protein kinase"/>
    <property type="match status" value="1"/>
</dbReference>
<keyword evidence="4" id="KW-0808">Transferase</keyword>
<dbReference type="PANTHER" id="PTHR24356:SF433">
    <property type="entry name" value="CAMP-DEPENDENT PROTEIN KINASE CATALYTIC SUBUNIT PRKX-LIKE"/>
    <property type="match status" value="1"/>
</dbReference>
<dbReference type="InterPro" id="IPR011009">
    <property type="entry name" value="Kinase-like_dom_sf"/>
</dbReference>
<keyword evidence="14" id="KW-1185">Reference proteome</keyword>
<organism evidence="14 15">
    <name type="scientific">Xenopus laevis</name>
    <name type="common">African clawed frog</name>
    <dbReference type="NCBI Taxonomy" id="8355"/>
    <lineage>
        <taxon>Eukaryota</taxon>
        <taxon>Metazoa</taxon>
        <taxon>Chordata</taxon>
        <taxon>Craniata</taxon>
        <taxon>Vertebrata</taxon>
        <taxon>Euteleostomi</taxon>
        <taxon>Amphibia</taxon>
        <taxon>Batrachia</taxon>
        <taxon>Anura</taxon>
        <taxon>Pipoidea</taxon>
        <taxon>Pipidae</taxon>
        <taxon>Xenopodinae</taxon>
        <taxon>Xenopus</taxon>
        <taxon>Xenopus</taxon>
    </lineage>
</organism>
<dbReference type="GO" id="GO:0005524">
    <property type="term" value="F:ATP binding"/>
    <property type="evidence" value="ECO:0007669"/>
    <property type="project" value="UniProtKB-UniRule"/>
</dbReference>
<dbReference type="EC" id="2.7.11.1" evidence="2"/>
<dbReference type="InterPro" id="IPR000719">
    <property type="entry name" value="Prot_kinase_dom"/>
</dbReference>
<dbReference type="PROSITE" id="PS50011">
    <property type="entry name" value="PROTEIN_KINASE_DOM"/>
    <property type="match status" value="1"/>
</dbReference>
<gene>
    <name evidence="15" type="primary">LOC108705938</name>
</gene>
<evidence type="ECO:0000259" key="12">
    <source>
        <dbReference type="PROSITE" id="PS50011"/>
    </source>
</evidence>
<dbReference type="Proteomes" id="UP000186698">
    <property type="component" value="Chromosome 8L"/>
</dbReference>
<keyword evidence="7 10" id="KW-0067">ATP-binding</keyword>
<feature type="binding site" evidence="10">
    <location>
        <position position="348"/>
    </location>
    <ligand>
        <name>ATP</name>
        <dbReference type="ChEBI" id="CHEBI:30616"/>
    </ligand>
</feature>
<dbReference type="Gene3D" id="3.30.200.20">
    <property type="entry name" value="Phosphorylase Kinase, domain 1"/>
    <property type="match status" value="1"/>
</dbReference>
<dbReference type="SMART" id="SM00220">
    <property type="entry name" value="S_TKc"/>
    <property type="match status" value="1"/>
</dbReference>
<evidence type="ECO:0000256" key="8">
    <source>
        <dbReference type="ARBA" id="ARBA00047899"/>
    </source>
</evidence>
<keyword evidence="3" id="KW-0723">Serine/threonine-protein kinase</keyword>
<evidence type="ECO:0000256" key="11">
    <source>
        <dbReference type="SAM" id="MobiDB-lite"/>
    </source>
</evidence>
<protein>
    <recommendedName>
        <fullName evidence="2">non-specific serine/threonine protein kinase</fullName>
        <ecNumber evidence="2">2.7.11.1</ecNumber>
    </recommendedName>
</protein>
<dbReference type="RefSeq" id="XP_041429677.1">
    <property type="nucleotide sequence ID" value="XM_041573743.1"/>
</dbReference>
<dbReference type="SUPFAM" id="SSF56112">
    <property type="entry name" value="Protein kinase-like (PK-like)"/>
    <property type="match status" value="1"/>
</dbReference>
<evidence type="ECO:0000256" key="5">
    <source>
        <dbReference type="ARBA" id="ARBA00022741"/>
    </source>
</evidence>